<dbReference type="GO" id="GO:0006865">
    <property type="term" value="P:amino acid transport"/>
    <property type="evidence" value="ECO:0007669"/>
    <property type="project" value="UniProtKB-KW"/>
</dbReference>
<evidence type="ECO:0000313" key="11">
    <source>
        <dbReference type="Proteomes" id="UP000325614"/>
    </source>
</evidence>
<organism evidence="10 11">
    <name type="scientific">Microvirga thermotolerans</name>
    <dbReference type="NCBI Taxonomy" id="2651334"/>
    <lineage>
        <taxon>Bacteria</taxon>
        <taxon>Pseudomonadati</taxon>
        <taxon>Pseudomonadota</taxon>
        <taxon>Alphaproteobacteria</taxon>
        <taxon>Hyphomicrobiales</taxon>
        <taxon>Methylobacteriaceae</taxon>
        <taxon>Microvirga</taxon>
    </lineage>
</organism>
<feature type="transmembrane region" description="Helical" evidence="9">
    <location>
        <begin position="150"/>
        <end position="175"/>
    </location>
</feature>
<feature type="transmembrane region" description="Helical" evidence="9">
    <location>
        <begin position="24"/>
        <end position="41"/>
    </location>
</feature>
<dbReference type="Pfam" id="PF02653">
    <property type="entry name" value="BPD_transp_2"/>
    <property type="match status" value="1"/>
</dbReference>
<dbReference type="InterPro" id="IPR052157">
    <property type="entry name" value="BCAA_transport_permease"/>
</dbReference>
<dbReference type="CDD" id="cd06582">
    <property type="entry name" value="TM_PBP1_LivH_like"/>
    <property type="match status" value="1"/>
</dbReference>
<feature type="transmembrane region" description="Helical" evidence="9">
    <location>
        <begin position="243"/>
        <end position="265"/>
    </location>
</feature>
<comment type="subcellular location">
    <subcellularLocation>
        <location evidence="1">Cell membrane</location>
        <topology evidence="1">Multi-pass membrane protein</topology>
    </subcellularLocation>
</comment>
<keyword evidence="2" id="KW-0813">Transport</keyword>
<dbReference type="GO" id="GO:0005886">
    <property type="term" value="C:plasma membrane"/>
    <property type="evidence" value="ECO:0007669"/>
    <property type="project" value="UniProtKB-SubCell"/>
</dbReference>
<dbReference type="EMBL" id="CP045423">
    <property type="protein sequence ID" value="QFU16119.1"/>
    <property type="molecule type" value="Genomic_DNA"/>
</dbReference>
<evidence type="ECO:0000256" key="9">
    <source>
        <dbReference type="SAM" id="Phobius"/>
    </source>
</evidence>
<feature type="transmembrane region" description="Helical" evidence="9">
    <location>
        <begin position="195"/>
        <end position="214"/>
    </location>
</feature>
<keyword evidence="4 9" id="KW-0812">Transmembrane</keyword>
<evidence type="ECO:0000256" key="7">
    <source>
        <dbReference type="ARBA" id="ARBA00023136"/>
    </source>
</evidence>
<keyword evidence="5" id="KW-0029">Amino-acid transport</keyword>
<dbReference type="GO" id="GO:0022857">
    <property type="term" value="F:transmembrane transporter activity"/>
    <property type="evidence" value="ECO:0007669"/>
    <property type="project" value="InterPro"/>
</dbReference>
<evidence type="ECO:0000313" key="10">
    <source>
        <dbReference type="EMBL" id="QFU16119.1"/>
    </source>
</evidence>
<gene>
    <name evidence="10" type="ORF">GDR74_07735</name>
</gene>
<evidence type="ECO:0000256" key="4">
    <source>
        <dbReference type="ARBA" id="ARBA00022692"/>
    </source>
</evidence>
<evidence type="ECO:0000256" key="1">
    <source>
        <dbReference type="ARBA" id="ARBA00004651"/>
    </source>
</evidence>
<feature type="transmembrane region" description="Helical" evidence="9">
    <location>
        <begin position="84"/>
        <end position="104"/>
    </location>
</feature>
<protein>
    <submittedName>
        <fullName evidence="10">Branched-chain amino acid ABC transporter permease</fullName>
    </submittedName>
</protein>
<reference evidence="10 11" key="1">
    <citation type="submission" date="2019-10" db="EMBL/GenBank/DDBJ databases">
        <title>Isolation, Identification of Microvirga thermotolerans HR1, a novel thermophilic bacterium and Comparative Genomics of the genus Microvirga.</title>
        <authorList>
            <person name="Li J."/>
            <person name="Zhang W."/>
            <person name="Lin M."/>
            <person name="Wang J."/>
        </authorList>
    </citation>
    <scope>NUCLEOTIDE SEQUENCE [LARGE SCALE GENOMIC DNA]</scope>
    <source>
        <strain evidence="10 11">HR1</strain>
    </source>
</reference>
<evidence type="ECO:0000256" key="8">
    <source>
        <dbReference type="ARBA" id="ARBA00037998"/>
    </source>
</evidence>
<keyword evidence="6 9" id="KW-1133">Transmembrane helix</keyword>
<accession>A0A5P9JVB4</accession>
<comment type="similarity">
    <text evidence="8">Belongs to the binding-protein-dependent transport system permease family. LivHM subfamily.</text>
</comment>
<feature type="transmembrane region" description="Helical" evidence="9">
    <location>
        <begin position="313"/>
        <end position="332"/>
    </location>
</feature>
<feature type="transmembrane region" description="Helical" evidence="9">
    <location>
        <begin position="110"/>
        <end position="138"/>
    </location>
</feature>
<feature type="transmembrane region" description="Helical" evidence="9">
    <location>
        <begin position="47"/>
        <end position="72"/>
    </location>
</feature>
<evidence type="ECO:0000256" key="5">
    <source>
        <dbReference type="ARBA" id="ARBA00022970"/>
    </source>
</evidence>
<dbReference type="KEGG" id="mico:GDR74_07735"/>
<keyword evidence="7 9" id="KW-0472">Membrane</keyword>
<dbReference type="PANTHER" id="PTHR11795:SF442">
    <property type="entry name" value="ABC TRANSPORTER ATP-BINDING PROTEIN"/>
    <property type="match status" value="1"/>
</dbReference>
<keyword evidence="3" id="KW-1003">Cell membrane</keyword>
<keyword evidence="11" id="KW-1185">Reference proteome</keyword>
<name>A0A5P9JVB4_9HYPH</name>
<evidence type="ECO:0000256" key="6">
    <source>
        <dbReference type="ARBA" id="ARBA00022989"/>
    </source>
</evidence>
<sequence>MSDAVEAPPADVQAAELPRARTDWLPLALVPALALLALPLVGDVSAWVTLTLAGLAMGMMIFLMASGLTLVFGLMDIINFGHGVFISLGAYATLIVLGPLAGWASAESVWLNLALLLLCIAVAMGLTAAVGAVFERVIVRPVYGSHLKQILVTMGGLIVAEQAIHAIWGASPIPIPLPETLRGAFVFGEVVMERYRVFAVGVGLLVFVAMQLLLNRTRIGLLIRAGVENPEMVEALGYRIRRLFVSVFVAGSALAGLGGVMWAFYRQTLTAGMGMEVMVLVFIVIIVGGLGSVGGCFVGSILVALVANYVGFLAPKLALVSNILVMALVLIWRPQGLFPVARR</sequence>
<evidence type="ECO:0000256" key="2">
    <source>
        <dbReference type="ARBA" id="ARBA00022448"/>
    </source>
</evidence>
<dbReference type="Proteomes" id="UP000325614">
    <property type="component" value="Chromosome"/>
</dbReference>
<dbReference type="InterPro" id="IPR001851">
    <property type="entry name" value="ABC_transp_permease"/>
</dbReference>
<dbReference type="PANTHER" id="PTHR11795">
    <property type="entry name" value="BRANCHED-CHAIN AMINO ACID TRANSPORT SYSTEM PERMEASE PROTEIN LIVH"/>
    <property type="match status" value="1"/>
</dbReference>
<feature type="transmembrane region" description="Helical" evidence="9">
    <location>
        <begin position="277"/>
        <end position="306"/>
    </location>
</feature>
<dbReference type="RefSeq" id="WP_152585764.1">
    <property type="nucleotide sequence ID" value="NZ_CP045423.1"/>
</dbReference>
<evidence type="ECO:0000256" key="3">
    <source>
        <dbReference type="ARBA" id="ARBA00022475"/>
    </source>
</evidence>
<dbReference type="AlphaFoldDB" id="A0A5P9JVB4"/>
<proteinExistence type="inferred from homology"/>